<accession>A0AC61QT68</accession>
<gene>
    <name evidence="1" type="ORF">E5358_02970</name>
</gene>
<sequence length="260" mass="28959">MNKILYTILTVLTCTSCAKTFEVQGTSNISTLDGQMLYLKAIKNGELKNIDSCEVVHGQFKFSGSTDSVYMATIFMDNESVMPIVLEEGKISIQLNNTKQNCTGTALNDKLSHFIDNYNRLQSQYNDLSHRENQAIMDGADMNDVYKNLTADAERIAVAQDKLITGFICDNFDNILGPGVFMMITSVYEYPELTPWIEDIMSKATDTFKTDSYVKDYMDAAQRNQNIMNGMETPAPQPQAPISSTESMPPTPADMATPVE</sequence>
<evidence type="ECO:0000313" key="1">
    <source>
        <dbReference type="EMBL" id="TGX83626.1"/>
    </source>
</evidence>
<organism evidence="1 2">
    <name type="scientific">Palleniella muris</name>
    <dbReference type="NCBI Taxonomy" id="3038145"/>
    <lineage>
        <taxon>Bacteria</taxon>
        <taxon>Pseudomonadati</taxon>
        <taxon>Bacteroidota</taxon>
        <taxon>Bacteroidia</taxon>
        <taxon>Bacteroidales</taxon>
        <taxon>Prevotellaceae</taxon>
        <taxon>Palleniella</taxon>
    </lineage>
</organism>
<evidence type="ECO:0000313" key="2">
    <source>
        <dbReference type="Proteomes" id="UP000308886"/>
    </source>
</evidence>
<dbReference type="EMBL" id="SRZC01000003">
    <property type="protein sequence ID" value="TGX83626.1"/>
    <property type="molecule type" value="Genomic_DNA"/>
</dbReference>
<dbReference type="Proteomes" id="UP000308886">
    <property type="component" value="Unassembled WGS sequence"/>
</dbReference>
<comment type="caution">
    <text evidence="1">The sequence shown here is derived from an EMBL/GenBank/DDBJ whole genome shotgun (WGS) entry which is preliminary data.</text>
</comment>
<protein>
    <submittedName>
        <fullName evidence="1">DUF4369 domain-containing protein</fullName>
    </submittedName>
</protein>
<keyword evidence="2" id="KW-1185">Reference proteome</keyword>
<reference evidence="1" key="1">
    <citation type="submission" date="2019-04" db="EMBL/GenBank/DDBJ databases">
        <title>Microbes associate with the intestines of laboratory mice.</title>
        <authorList>
            <person name="Navarre W."/>
            <person name="Wong E."/>
            <person name="Huang K."/>
            <person name="Tropini C."/>
            <person name="Ng K."/>
            <person name="Yu B."/>
        </authorList>
    </citation>
    <scope>NUCLEOTIDE SEQUENCE</scope>
    <source>
        <strain evidence="1">NM73_A23</strain>
    </source>
</reference>
<name>A0AC61QT68_9BACT</name>
<proteinExistence type="predicted"/>